<evidence type="ECO:0000313" key="4">
    <source>
        <dbReference type="Proteomes" id="UP000545386"/>
    </source>
</evidence>
<accession>A0A842HSI0</accession>
<dbReference type="InterPro" id="IPR002201">
    <property type="entry name" value="Glyco_trans_9"/>
</dbReference>
<reference evidence="3 4" key="1">
    <citation type="submission" date="2020-08" db="EMBL/GenBank/DDBJ databases">
        <title>Paraeoetvoesia sp. YC-7-48 draft genome sequence.</title>
        <authorList>
            <person name="Yao L."/>
        </authorList>
    </citation>
    <scope>NUCLEOTIDE SEQUENCE [LARGE SCALE GENOMIC DNA]</scope>
    <source>
        <strain evidence="4">YC-7-48</strain>
    </source>
</reference>
<dbReference type="GO" id="GO:0009244">
    <property type="term" value="P:lipopolysaccharide core region biosynthetic process"/>
    <property type="evidence" value="ECO:0007669"/>
    <property type="project" value="TreeGrafter"/>
</dbReference>
<name>A0A842HSI0_9BURK</name>
<keyword evidence="2 3" id="KW-0808">Transferase</keyword>
<dbReference type="Proteomes" id="UP000545386">
    <property type="component" value="Unassembled WGS sequence"/>
</dbReference>
<dbReference type="InterPro" id="IPR051199">
    <property type="entry name" value="LPS_LOS_Heptosyltrfase"/>
</dbReference>
<keyword evidence="4" id="KW-1185">Reference proteome</keyword>
<comment type="caution">
    <text evidence="3">The sequence shown here is derived from an EMBL/GenBank/DDBJ whole genome shotgun (WGS) entry which is preliminary data.</text>
</comment>
<dbReference type="Pfam" id="PF01075">
    <property type="entry name" value="Glyco_transf_9"/>
    <property type="match status" value="1"/>
</dbReference>
<evidence type="ECO:0000256" key="1">
    <source>
        <dbReference type="ARBA" id="ARBA00022676"/>
    </source>
</evidence>
<proteinExistence type="predicted"/>
<dbReference type="RefSeq" id="WP_185780291.1">
    <property type="nucleotide sequence ID" value="NZ_JACJUU010000010.1"/>
</dbReference>
<dbReference type="PANTHER" id="PTHR30160">
    <property type="entry name" value="TETRAACYLDISACCHARIDE 4'-KINASE-RELATED"/>
    <property type="match status" value="1"/>
</dbReference>
<sequence length="321" mass="35636">MAGIVVFIRSMHALGDQLVGYPLLYQLHQQYPNHRVTVVAHDPVGNYYTQLPWVHQFVHATMAAQKYRSIAKDTEIIIALHHSSELYSLLGAIKRIPVRLGFKNKRATDFLWTHRLPKDINQYIGLANLQLLGQLHPFDTGQAARHSMAWLASQKNTPVEHTDVVFMVGGGAGAFKRWGIANYTALAQRLQHHLGPNTTFTCILGPAETSELAQLQQINTPHLRLMVSRPLAEIADLCLNAKLIVANDCGPSHIAQNTGTPYVGLFNEPNPEWFWQRPNTRAVTPPQGTIDIQSVSIECVEAACCNALKNISNESKTAMVA</sequence>
<organism evidence="3 4">
    <name type="scientific">Pusillimonas minor</name>
    <dbReference type="NCBI Taxonomy" id="2697024"/>
    <lineage>
        <taxon>Bacteria</taxon>
        <taxon>Pseudomonadati</taxon>
        <taxon>Pseudomonadota</taxon>
        <taxon>Betaproteobacteria</taxon>
        <taxon>Burkholderiales</taxon>
        <taxon>Alcaligenaceae</taxon>
        <taxon>Pusillimonas</taxon>
    </lineage>
</organism>
<dbReference type="GO" id="GO:0008713">
    <property type="term" value="F:ADP-heptose-lipopolysaccharide heptosyltransferase activity"/>
    <property type="evidence" value="ECO:0007669"/>
    <property type="project" value="TreeGrafter"/>
</dbReference>
<evidence type="ECO:0000256" key="2">
    <source>
        <dbReference type="ARBA" id="ARBA00022679"/>
    </source>
</evidence>
<dbReference type="Gene3D" id="3.40.50.2000">
    <property type="entry name" value="Glycogen Phosphorylase B"/>
    <property type="match status" value="2"/>
</dbReference>
<dbReference type="CDD" id="cd03789">
    <property type="entry name" value="GT9_LPS_heptosyltransferase"/>
    <property type="match status" value="1"/>
</dbReference>
<dbReference type="EMBL" id="JACJUU010000010">
    <property type="protein sequence ID" value="MBC2770612.1"/>
    <property type="molecule type" value="Genomic_DNA"/>
</dbReference>
<evidence type="ECO:0000313" key="3">
    <source>
        <dbReference type="EMBL" id="MBC2770612.1"/>
    </source>
</evidence>
<gene>
    <name evidence="3" type="ORF">GTU67_11915</name>
</gene>
<protein>
    <submittedName>
        <fullName evidence="3">Glycosyltransferase family 9 protein</fullName>
    </submittedName>
</protein>
<dbReference type="AlphaFoldDB" id="A0A842HSI0"/>
<keyword evidence="1" id="KW-0328">Glycosyltransferase</keyword>
<dbReference type="SUPFAM" id="SSF53756">
    <property type="entry name" value="UDP-Glycosyltransferase/glycogen phosphorylase"/>
    <property type="match status" value="1"/>
</dbReference>
<dbReference type="GO" id="GO:0005829">
    <property type="term" value="C:cytosol"/>
    <property type="evidence" value="ECO:0007669"/>
    <property type="project" value="TreeGrafter"/>
</dbReference>